<feature type="compositionally biased region" description="Basic residues" evidence="1">
    <location>
        <begin position="1"/>
        <end position="14"/>
    </location>
</feature>
<comment type="caution">
    <text evidence="2">The sequence shown here is derived from an EMBL/GenBank/DDBJ whole genome shotgun (WGS) entry which is preliminary data.</text>
</comment>
<dbReference type="EMBL" id="JAQQAF010000001">
    <property type="protein sequence ID" value="KAJ8511746.1"/>
    <property type="molecule type" value="Genomic_DNA"/>
</dbReference>
<keyword evidence="3" id="KW-1185">Reference proteome</keyword>
<gene>
    <name evidence="2" type="ORF">OPV22_002180</name>
</gene>
<name>A0AAV8RX96_ENSVE</name>
<reference evidence="2 3" key="1">
    <citation type="submission" date="2022-12" db="EMBL/GenBank/DDBJ databases">
        <title>Chromosome-scale assembly of the Ensete ventricosum genome.</title>
        <authorList>
            <person name="Dussert Y."/>
            <person name="Stocks J."/>
            <person name="Wendawek A."/>
            <person name="Woldeyes F."/>
            <person name="Nichols R.A."/>
            <person name="Borrell J.S."/>
        </authorList>
    </citation>
    <scope>NUCLEOTIDE SEQUENCE [LARGE SCALE GENOMIC DNA]</scope>
    <source>
        <strain evidence="3">cv. Maze</strain>
        <tissue evidence="2">Seeds</tissue>
    </source>
</reference>
<organism evidence="2 3">
    <name type="scientific">Ensete ventricosum</name>
    <name type="common">Abyssinian banana</name>
    <name type="synonym">Musa ensete</name>
    <dbReference type="NCBI Taxonomy" id="4639"/>
    <lineage>
        <taxon>Eukaryota</taxon>
        <taxon>Viridiplantae</taxon>
        <taxon>Streptophyta</taxon>
        <taxon>Embryophyta</taxon>
        <taxon>Tracheophyta</taxon>
        <taxon>Spermatophyta</taxon>
        <taxon>Magnoliopsida</taxon>
        <taxon>Liliopsida</taxon>
        <taxon>Zingiberales</taxon>
        <taxon>Musaceae</taxon>
        <taxon>Ensete</taxon>
    </lineage>
</organism>
<protein>
    <submittedName>
        <fullName evidence="2">Uncharacterized protein</fullName>
    </submittedName>
</protein>
<evidence type="ECO:0000256" key="1">
    <source>
        <dbReference type="SAM" id="MobiDB-lite"/>
    </source>
</evidence>
<evidence type="ECO:0000313" key="3">
    <source>
        <dbReference type="Proteomes" id="UP001222027"/>
    </source>
</evidence>
<dbReference type="AlphaFoldDB" id="A0AAV8RX96"/>
<proteinExistence type="predicted"/>
<sequence>MLRPVRKSPHHRRMPLFPSPSGNDRSDPKMKQAVPRTTCCFGHPPQVPGCAADELLLHKAAALQTLFSSHFVSIKLACFVVPLDVYVSALTYGDDLTNLSDSELYLNSFVNFPL</sequence>
<accession>A0AAV8RX96</accession>
<dbReference type="Proteomes" id="UP001222027">
    <property type="component" value="Unassembled WGS sequence"/>
</dbReference>
<evidence type="ECO:0000313" key="2">
    <source>
        <dbReference type="EMBL" id="KAJ8511746.1"/>
    </source>
</evidence>
<feature type="region of interest" description="Disordered" evidence="1">
    <location>
        <begin position="1"/>
        <end position="31"/>
    </location>
</feature>